<reference evidence="2" key="1">
    <citation type="journal article" date="2024" name="Proc. Natl. Acad. Sci. U.S.A.">
        <title>Extraordinary preservation of gene collinearity over three hundred million years revealed in homosporous lycophytes.</title>
        <authorList>
            <person name="Li C."/>
            <person name="Wickell D."/>
            <person name="Kuo L.Y."/>
            <person name="Chen X."/>
            <person name="Nie B."/>
            <person name="Liao X."/>
            <person name="Peng D."/>
            <person name="Ji J."/>
            <person name="Jenkins J."/>
            <person name="Williams M."/>
            <person name="Shu S."/>
            <person name="Plott C."/>
            <person name="Barry K."/>
            <person name="Rajasekar S."/>
            <person name="Grimwood J."/>
            <person name="Han X."/>
            <person name="Sun S."/>
            <person name="Hou Z."/>
            <person name="He W."/>
            <person name="Dai G."/>
            <person name="Sun C."/>
            <person name="Schmutz J."/>
            <person name="Leebens-Mack J.H."/>
            <person name="Li F.W."/>
            <person name="Wang L."/>
        </authorList>
    </citation>
    <scope>NUCLEOTIDE SEQUENCE [LARGE SCALE GENOMIC DNA]</scope>
    <source>
        <strain evidence="2">cv. PW_Plant_1</strain>
    </source>
</reference>
<evidence type="ECO:0000313" key="2">
    <source>
        <dbReference type="Proteomes" id="UP001162992"/>
    </source>
</evidence>
<dbReference type="Proteomes" id="UP001162992">
    <property type="component" value="Chromosome 15"/>
</dbReference>
<proteinExistence type="predicted"/>
<keyword evidence="2" id="KW-1185">Reference proteome</keyword>
<organism evidence="1 2">
    <name type="scientific">Diphasiastrum complanatum</name>
    <name type="common">Issler's clubmoss</name>
    <name type="synonym">Lycopodium complanatum</name>
    <dbReference type="NCBI Taxonomy" id="34168"/>
    <lineage>
        <taxon>Eukaryota</taxon>
        <taxon>Viridiplantae</taxon>
        <taxon>Streptophyta</taxon>
        <taxon>Embryophyta</taxon>
        <taxon>Tracheophyta</taxon>
        <taxon>Lycopodiopsida</taxon>
        <taxon>Lycopodiales</taxon>
        <taxon>Lycopodiaceae</taxon>
        <taxon>Lycopodioideae</taxon>
        <taxon>Diphasiastrum</taxon>
    </lineage>
</organism>
<accession>A0ACC2BH62</accession>
<dbReference type="EMBL" id="CM055106">
    <property type="protein sequence ID" value="KAJ7528774.1"/>
    <property type="molecule type" value="Genomic_DNA"/>
</dbReference>
<gene>
    <name evidence="1" type="ORF">O6H91_15G019100</name>
</gene>
<evidence type="ECO:0000313" key="1">
    <source>
        <dbReference type="EMBL" id="KAJ7528774.1"/>
    </source>
</evidence>
<protein>
    <submittedName>
        <fullName evidence="1">Uncharacterized protein</fullName>
    </submittedName>
</protein>
<sequence length="521" mass="59482">MTGSKTWLAQPNRLRDFVIIVLFLLVIGLGWIQLDNFWNSPLTIPISSLRSMPVNSTQGMLEFLVRSQRAMVSQLQQTLNTTDILLERIEHLEKTTSTFKHELELQRNVTFGLEHKLQWMDQVSQLFSKHLRNPHFYPVKDVIQVDPKSGNYAFMSEVEGRGKQSGPPEFFYFPSNVSQNRLLCVKGNHTSDGTKNLYGYAYEGALPADVVLLPGITLIADTLWDFVNPWHSMYNLIQFLYWKVDHSCASANQLLLYHWGELRETMGYWISNVYRAIALPFVPESLSYDGRPVCFEQAVVSRIGIGGVPSEILQNLFAEMRCEIRRYCNFTAWKNNSSGAEGMQVTLMVRTGARSFVDLSAWETVVKMECEKVPGCRWVSMHVANLTFCEQVEIMSDTDILVSVHGAQLTNMIFMNPGGRIMEMFPKGWLEFAGHGQYIYRNLANWVGLQHEGYWRDPETPDCPDQTDIKGCFSFFKNQNVGINVTHHSIWLGNIIADLNKAKLDQQTSLMKSHDTSACKC</sequence>
<name>A0ACC2BH62_DIPCM</name>
<comment type="caution">
    <text evidence="1">The sequence shown here is derived from an EMBL/GenBank/DDBJ whole genome shotgun (WGS) entry which is preliminary data.</text>
</comment>